<dbReference type="SUPFAM" id="SSF75005">
    <property type="entry name" value="Arabinanase/levansucrase/invertase"/>
    <property type="match status" value="1"/>
</dbReference>
<proteinExistence type="predicted"/>
<reference evidence="1 2" key="1">
    <citation type="submission" date="2024-09" db="EMBL/GenBank/DDBJ databases">
        <authorList>
            <person name="Sun Q."/>
            <person name="Mori K."/>
        </authorList>
    </citation>
    <scope>NUCLEOTIDE SEQUENCE [LARGE SCALE GENOMIC DNA]</scope>
    <source>
        <strain evidence="1 2">CECT 8300</strain>
    </source>
</reference>
<comment type="caution">
    <text evidence="1">The sequence shown here is derived from an EMBL/GenBank/DDBJ whole genome shotgun (WGS) entry which is preliminary data.</text>
</comment>
<dbReference type="RefSeq" id="WP_290267753.1">
    <property type="nucleotide sequence ID" value="NZ_JAUFQP010000001.1"/>
</dbReference>
<dbReference type="InterPro" id="IPR023296">
    <property type="entry name" value="Glyco_hydro_beta-prop_sf"/>
</dbReference>
<gene>
    <name evidence="1" type="ORF">ACFFU1_14985</name>
</gene>
<evidence type="ECO:0000313" key="1">
    <source>
        <dbReference type="EMBL" id="MFB9106207.1"/>
    </source>
</evidence>
<name>A0ABV5H2U6_9FLAO</name>
<keyword evidence="2" id="KW-1185">Reference proteome</keyword>
<dbReference type="PROSITE" id="PS51257">
    <property type="entry name" value="PROKAR_LIPOPROTEIN"/>
    <property type="match status" value="1"/>
</dbReference>
<dbReference type="CDD" id="cd08994">
    <property type="entry name" value="GH43_62_32_68_117_130-like"/>
    <property type="match status" value="1"/>
</dbReference>
<dbReference type="Proteomes" id="UP001589590">
    <property type="component" value="Unassembled WGS sequence"/>
</dbReference>
<sequence>MKYSIPLVAILALLLAVSCKKDLTIKASSFSESHVPGNYILDAPEDWWHWCMAPIYDESGRLHVFMSAIPNNGSWIKDSKIVHYTASSPEGPYTFVDTTFASKTHTYHNPQISKVDDTYVLVYLWKSRDTPNENQEIGMATAKSLDGPWTESPNNPIIKASGTQGDGAYIIHASNPTFLKDKDGKFRVYYKSMSDAYGTKRHREISMAMSDNIEGPYVNYAENPLISYADKGLDIEDCYAFYYKGMYYMIVEDRKGVKNMLEGNPIPEKEIRPGGNRPGLIYKSKDGINWGRPEIGYKTNEQYFGDKLARTERPHILWKNGEPEYLFLACHDDDPSAGFYVKIDGWIPNE</sequence>
<keyword evidence="1" id="KW-0378">Hydrolase</keyword>
<organism evidence="1 2">
    <name type="scientific">Algibacter miyuki</name>
    <dbReference type="NCBI Taxonomy" id="1306933"/>
    <lineage>
        <taxon>Bacteria</taxon>
        <taxon>Pseudomonadati</taxon>
        <taxon>Bacteroidota</taxon>
        <taxon>Flavobacteriia</taxon>
        <taxon>Flavobacteriales</taxon>
        <taxon>Flavobacteriaceae</taxon>
        <taxon>Algibacter</taxon>
    </lineage>
</organism>
<dbReference type="Gene3D" id="2.115.10.20">
    <property type="entry name" value="Glycosyl hydrolase domain, family 43"/>
    <property type="match status" value="3"/>
</dbReference>
<protein>
    <submittedName>
        <fullName evidence="1">Glycoside hydrolase family protein</fullName>
    </submittedName>
</protein>
<dbReference type="GO" id="GO:0016787">
    <property type="term" value="F:hydrolase activity"/>
    <property type="evidence" value="ECO:0007669"/>
    <property type="project" value="UniProtKB-KW"/>
</dbReference>
<evidence type="ECO:0000313" key="2">
    <source>
        <dbReference type="Proteomes" id="UP001589590"/>
    </source>
</evidence>
<accession>A0ABV5H2U6</accession>
<dbReference type="EMBL" id="JBHMFA010000015">
    <property type="protein sequence ID" value="MFB9106207.1"/>
    <property type="molecule type" value="Genomic_DNA"/>
</dbReference>